<keyword evidence="2" id="KW-0812">Transmembrane</keyword>
<evidence type="ECO:0000256" key="2">
    <source>
        <dbReference type="SAM" id="Phobius"/>
    </source>
</evidence>
<dbReference type="Proteomes" id="UP000267900">
    <property type="component" value="Chromosome"/>
</dbReference>
<evidence type="ECO:0000313" key="3">
    <source>
        <dbReference type="EMBL" id="AZQ73351.1"/>
    </source>
</evidence>
<evidence type="ECO:0000313" key="4">
    <source>
        <dbReference type="Proteomes" id="UP000267900"/>
    </source>
</evidence>
<dbReference type="EMBL" id="CP034587">
    <property type="protein sequence ID" value="AZQ73351.1"/>
    <property type="molecule type" value="Genomic_DNA"/>
</dbReference>
<dbReference type="AlphaFoldDB" id="A0A3Q9FW29"/>
<keyword evidence="4" id="KW-1185">Reference proteome</keyword>
<gene>
    <name evidence="3" type="ORF">EKH77_20925</name>
</gene>
<proteinExistence type="predicted"/>
<feature type="region of interest" description="Disordered" evidence="1">
    <location>
        <begin position="117"/>
        <end position="136"/>
    </location>
</feature>
<accession>A0A3Q9FW29</accession>
<sequence>MRGANQSLVPEPEPESEAEPPPAAAAAPAAAAGDFLPVLGRVGSPDPDLRGPAGAEAEGAEGAAGAAGPAAAASAAPPSLSTGVRMTTGGMGREPGMLMRIRVVIVVSVFGSLGLAAGAGVPAEPGAAASSPWGDP</sequence>
<feature type="compositionally biased region" description="Low complexity" evidence="1">
    <location>
        <begin position="51"/>
        <end position="88"/>
    </location>
</feature>
<organism evidence="3 4">
    <name type="scientific">Streptomyces luteoverticillatus</name>
    <name type="common">Streptoverticillium luteoverticillatus</name>
    <dbReference type="NCBI Taxonomy" id="66425"/>
    <lineage>
        <taxon>Bacteria</taxon>
        <taxon>Bacillati</taxon>
        <taxon>Actinomycetota</taxon>
        <taxon>Actinomycetes</taxon>
        <taxon>Kitasatosporales</taxon>
        <taxon>Streptomycetaceae</taxon>
        <taxon>Streptomyces</taxon>
    </lineage>
</organism>
<keyword evidence="2" id="KW-1133">Transmembrane helix</keyword>
<name>A0A3Q9FW29_STRLT</name>
<protein>
    <submittedName>
        <fullName evidence="3">Uncharacterized protein</fullName>
    </submittedName>
</protein>
<reference evidence="3 4" key="1">
    <citation type="submission" date="2018-12" db="EMBL/GenBank/DDBJ databases">
        <title>The whole draft genome of Streptomyce luteoverticillatus CGMCC 15060.</title>
        <authorList>
            <person name="Feng Z."/>
            <person name="Chen G."/>
            <person name="Zhang J."/>
            <person name="Zhu H."/>
            <person name="Yu X."/>
            <person name="Zhang W."/>
            <person name="Zhang X."/>
        </authorList>
    </citation>
    <scope>NUCLEOTIDE SEQUENCE [LARGE SCALE GENOMIC DNA]</scope>
    <source>
        <strain evidence="3 4">CGMCC 15060</strain>
    </source>
</reference>
<evidence type="ECO:0000256" key="1">
    <source>
        <dbReference type="SAM" id="MobiDB-lite"/>
    </source>
</evidence>
<keyword evidence="2" id="KW-0472">Membrane</keyword>
<feature type="transmembrane region" description="Helical" evidence="2">
    <location>
        <begin position="101"/>
        <end position="123"/>
    </location>
</feature>
<feature type="region of interest" description="Disordered" evidence="1">
    <location>
        <begin position="1"/>
        <end position="93"/>
    </location>
</feature>